<dbReference type="EMBL" id="QGHB01000010">
    <property type="protein sequence ID" value="PWK83809.1"/>
    <property type="molecule type" value="Genomic_DNA"/>
</dbReference>
<evidence type="ECO:0000256" key="1">
    <source>
        <dbReference type="SAM" id="SignalP"/>
    </source>
</evidence>
<organism evidence="3 4">
    <name type="scientific">Lentzea atacamensis</name>
    <dbReference type="NCBI Taxonomy" id="531938"/>
    <lineage>
        <taxon>Bacteria</taxon>
        <taxon>Bacillati</taxon>
        <taxon>Actinomycetota</taxon>
        <taxon>Actinomycetes</taxon>
        <taxon>Pseudonocardiales</taxon>
        <taxon>Pseudonocardiaceae</taxon>
        <taxon>Lentzea</taxon>
    </lineage>
</organism>
<comment type="caution">
    <text evidence="3">The sequence shown here is derived from an EMBL/GenBank/DDBJ whole genome shotgun (WGS) entry which is preliminary data.</text>
</comment>
<proteinExistence type="predicted"/>
<evidence type="ECO:0000313" key="3">
    <source>
        <dbReference type="EMBL" id="PWK83809.1"/>
    </source>
</evidence>
<dbReference type="SUPFAM" id="SSF49785">
    <property type="entry name" value="Galactose-binding domain-like"/>
    <property type="match status" value="2"/>
</dbReference>
<feature type="domain" description="CBM6" evidence="2">
    <location>
        <begin position="723"/>
        <end position="872"/>
    </location>
</feature>
<evidence type="ECO:0000259" key="2">
    <source>
        <dbReference type="PROSITE" id="PS51175"/>
    </source>
</evidence>
<protein>
    <recommendedName>
        <fullName evidence="2">CBM6 domain-containing protein</fullName>
    </recommendedName>
</protein>
<dbReference type="Gene3D" id="2.60.120.260">
    <property type="entry name" value="Galactose-binding domain-like"/>
    <property type="match status" value="3"/>
</dbReference>
<dbReference type="RefSeq" id="WP_211337559.1">
    <property type="nucleotide sequence ID" value="NZ_QGHB01000010.1"/>
</dbReference>
<dbReference type="AlphaFoldDB" id="A0A316I940"/>
<gene>
    <name evidence="3" type="ORF">C8D88_110265</name>
</gene>
<dbReference type="SUPFAM" id="SSF51445">
    <property type="entry name" value="(Trans)glycosidases"/>
    <property type="match status" value="1"/>
</dbReference>
<dbReference type="InterPro" id="IPR005084">
    <property type="entry name" value="CBM6"/>
</dbReference>
<dbReference type="InterPro" id="IPR017853">
    <property type="entry name" value="GH"/>
</dbReference>
<dbReference type="PROSITE" id="PS51175">
    <property type="entry name" value="CBM6"/>
    <property type="match status" value="2"/>
</dbReference>
<name>A0A316I940_9PSEU</name>
<dbReference type="GO" id="GO:0030246">
    <property type="term" value="F:carbohydrate binding"/>
    <property type="evidence" value="ECO:0007669"/>
    <property type="project" value="InterPro"/>
</dbReference>
<feature type="domain" description="CBM6" evidence="2">
    <location>
        <begin position="452"/>
        <end position="597"/>
    </location>
</feature>
<dbReference type="Gene3D" id="3.20.20.80">
    <property type="entry name" value="Glycosidases"/>
    <property type="match status" value="1"/>
</dbReference>
<evidence type="ECO:0000313" key="4">
    <source>
        <dbReference type="Proteomes" id="UP000246005"/>
    </source>
</evidence>
<reference evidence="3 4" key="1">
    <citation type="submission" date="2018-05" db="EMBL/GenBank/DDBJ databases">
        <title>Genomic Encyclopedia of Type Strains, Phase IV (KMG-IV): sequencing the most valuable type-strain genomes for metagenomic binning, comparative biology and taxonomic classification.</title>
        <authorList>
            <person name="Goeker M."/>
        </authorList>
    </citation>
    <scope>NUCLEOTIDE SEQUENCE [LARGE SCALE GENOMIC DNA]</scope>
    <source>
        <strain evidence="3 4">DSM 45480</strain>
    </source>
</reference>
<feature type="signal peptide" evidence="1">
    <location>
        <begin position="1"/>
        <end position="27"/>
    </location>
</feature>
<dbReference type="CDD" id="cd04081">
    <property type="entry name" value="CBM35_galactosidase-like"/>
    <property type="match status" value="1"/>
</dbReference>
<dbReference type="Proteomes" id="UP000246005">
    <property type="component" value="Unassembled WGS sequence"/>
</dbReference>
<sequence length="878" mass="94316">MVQRRTVLALAATLVSAALIPSTSAAATSTLTIDLGASTGAFHGGAAGSLYGVYGPGVPSNAALAGFYPKTLATKAQDGPQHPGADALEVAGPWVANGGGDVYIYMTDIYRGFPYQRAQGQAGRDDFRAKVQSQVRQVLDSGHRDHIVYVPFNEPEGNWYGTGQYSYNNISWLNDPKYFFEEYKQIHDFIKSMDPKARIAGPNTSLLYDQVKGFLQYCKANSCLPEVMTWHELSSPDVVRKSVAKYRGWERELGIAPLPINIDEYAYRYHLSVPGQMIQWMSAIEESKVDADLAYWNIDGNLNDSTVEANKGNGQWWLFNAYGQMTGDTVRVTPPSPGQQYTLQGIATLDKAKRQSRAIFGGANGAADVRFTNVDPAVFGRTVHASVREIPWTGQVGDSPEPRPLLDTRLAVAADGSVVLPFTGMKEMSAYQVILSPGASGSTTAVSVPWSRTYEAENARHTGDGWSLNGPEGSPQNVSKFATSGNHNVGGLRTGSNVVLSFDVEVPHTGVYDLSVFSSTHNKYASVVPQGPTNVFMRIDGQQPQELRLPVSYAWVVWDHTDTRVQLSAGKHTITLAASDPLGTTRGDAIIDKIDLTAVDANTDGRSVYEAEYADLRRAKPQYTVSNSSGPGVAAIGMGASATFWVHSDRDGYSTVSFDHAGGGLGSVKLDGRNVDGVVVGAGTRSVPLFLSAGINQLTVTGTIGTLRLDRVRTSAALQPAPVKVEAESGTVTGAARISTGFSFASGGVATGVGDGPANALTVNVSATRPGQHMLVVRYANAQESIPTHYNPDPVTRHADVSVNGMTPKRVDFPNTFHGNQFRDLGVPVWLNAGVNTIRFTSKELPNWDGRTYNEYGQRSKYAPEIDYVTVAPVVGRS</sequence>
<keyword evidence="1" id="KW-0732">Signal</keyword>
<accession>A0A316I940</accession>
<dbReference type="InterPro" id="IPR008979">
    <property type="entry name" value="Galactose-bd-like_sf"/>
</dbReference>
<feature type="chain" id="PRO_5039486915" description="CBM6 domain-containing protein" evidence="1">
    <location>
        <begin position="28"/>
        <end position="878"/>
    </location>
</feature>